<gene>
    <name evidence="2" type="ORF">ACFPK2_04980</name>
</gene>
<protein>
    <recommendedName>
        <fullName evidence="4">Oxidoreductase molybdopterin-binding domain-containing protein</fullName>
    </recommendedName>
</protein>
<dbReference type="RefSeq" id="WP_158444910.1">
    <property type="nucleotide sequence ID" value="NZ_JAOAOS010000001.1"/>
</dbReference>
<organism evidence="2 3">
    <name type="scientific">Bosea minatitlanensis</name>
    <dbReference type="NCBI Taxonomy" id="128782"/>
    <lineage>
        <taxon>Bacteria</taxon>
        <taxon>Pseudomonadati</taxon>
        <taxon>Pseudomonadota</taxon>
        <taxon>Alphaproteobacteria</taxon>
        <taxon>Hyphomicrobiales</taxon>
        <taxon>Boseaceae</taxon>
        <taxon>Bosea</taxon>
    </lineage>
</organism>
<dbReference type="Proteomes" id="UP001595976">
    <property type="component" value="Unassembled WGS sequence"/>
</dbReference>
<feature type="chain" id="PRO_5047303970" description="Oxidoreductase molybdopterin-binding domain-containing protein" evidence="1">
    <location>
        <begin position="21"/>
        <end position="155"/>
    </location>
</feature>
<dbReference type="EMBL" id="JBHSLI010000001">
    <property type="protein sequence ID" value="MFC5292343.1"/>
    <property type="molecule type" value="Genomic_DNA"/>
</dbReference>
<dbReference type="Gene3D" id="3.90.420.10">
    <property type="entry name" value="Oxidoreductase, molybdopterin-binding domain"/>
    <property type="match status" value="1"/>
</dbReference>
<comment type="caution">
    <text evidence="2">The sequence shown here is derived from an EMBL/GenBank/DDBJ whole genome shotgun (WGS) entry which is preliminary data.</text>
</comment>
<feature type="signal peptide" evidence="1">
    <location>
        <begin position="1"/>
        <end position="20"/>
    </location>
</feature>
<keyword evidence="3" id="KW-1185">Reference proteome</keyword>
<accession>A0ABW0EYL2</accession>
<dbReference type="SUPFAM" id="SSF56524">
    <property type="entry name" value="Oxidoreductase molybdopterin-binding domain"/>
    <property type="match status" value="1"/>
</dbReference>
<sequence length="155" mass="16356">MLRSLLILIAVLAGTAFAGAGELTLVAPDRAAIVVSPQSVASLPGREREVTFATSKGPSTARYDGVLVWDLLRANKLLDGLDPKAQLSKTLLVSAGDGYRIAFSIGEIHPDFGNLPLMLVTAIDGKPLEGGWRLVAPGDKRGARAVRDVATIELR</sequence>
<name>A0ABW0EYL2_9HYPH</name>
<keyword evidence="1" id="KW-0732">Signal</keyword>
<evidence type="ECO:0008006" key="4">
    <source>
        <dbReference type="Google" id="ProtNLM"/>
    </source>
</evidence>
<evidence type="ECO:0000313" key="3">
    <source>
        <dbReference type="Proteomes" id="UP001595976"/>
    </source>
</evidence>
<proteinExistence type="predicted"/>
<dbReference type="InterPro" id="IPR036374">
    <property type="entry name" value="OxRdtase_Mopterin-bd_sf"/>
</dbReference>
<reference evidence="3" key="1">
    <citation type="journal article" date="2019" name="Int. J. Syst. Evol. Microbiol.">
        <title>The Global Catalogue of Microorganisms (GCM) 10K type strain sequencing project: providing services to taxonomists for standard genome sequencing and annotation.</title>
        <authorList>
            <consortium name="The Broad Institute Genomics Platform"/>
            <consortium name="The Broad Institute Genome Sequencing Center for Infectious Disease"/>
            <person name="Wu L."/>
            <person name="Ma J."/>
        </authorList>
    </citation>
    <scope>NUCLEOTIDE SEQUENCE [LARGE SCALE GENOMIC DNA]</scope>
    <source>
        <strain evidence="3">CGMCC 1.15643</strain>
    </source>
</reference>
<evidence type="ECO:0000256" key="1">
    <source>
        <dbReference type="SAM" id="SignalP"/>
    </source>
</evidence>
<evidence type="ECO:0000313" key="2">
    <source>
        <dbReference type="EMBL" id="MFC5292343.1"/>
    </source>
</evidence>